<evidence type="ECO:0000256" key="1">
    <source>
        <dbReference type="SAM" id="Coils"/>
    </source>
</evidence>
<feature type="region of interest" description="Disordered" evidence="2">
    <location>
        <begin position="191"/>
        <end position="212"/>
    </location>
</feature>
<dbReference type="EMBL" id="AZHF01000001">
    <property type="protein sequence ID" value="OAA81761.1"/>
    <property type="molecule type" value="Genomic_DNA"/>
</dbReference>
<comment type="caution">
    <text evidence="3">The sequence shown here is derived from an EMBL/GenBank/DDBJ whole genome shotgun (WGS) entry which is preliminary data.</text>
</comment>
<evidence type="ECO:0000256" key="2">
    <source>
        <dbReference type="SAM" id="MobiDB-lite"/>
    </source>
</evidence>
<dbReference type="PANTHER" id="PTHR42023">
    <property type="entry name" value="BHLH DOMAIN-CONTAINING PROTEIN"/>
    <property type="match status" value="1"/>
</dbReference>
<evidence type="ECO:0000313" key="3">
    <source>
        <dbReference type="EMBL" id="OAA81761.1"/>
    </source>
</evidence>
<feature type="compositionally biased region" description="Low complexity" evidence="2">
    <location>
        <begin position="644"/>
        <end position="662"/>
    </location>
</feature>
<keyword evidence="4" id="KW-1185">Reference proteome</keyword>
<dbReference type="Proteomes" id="UP000076881">
    <property type="component" value="Unassembled WGS sequence"/>
</dbReference>
<feature type="compositionally biased region" description="Low complexity" evidence="2">
    <location>
        <begin position="341"/>
        <end position="352"/>
    </location>
</feature>
<feature type="region of interest" description="Disordered" evidence="2">
    <location>
        <begin position="633"/>
        <end position="675"/>
    </location>
</feature>
<sequence length="774" mass="83934">MWDRRRGLANAAGRGTARGTGSLGSSRSPPGTDKGPASASFSGPQQSSASLAGSESLFCARHHPVTAAAAAASRQTASTNNHHTNNKQRLVCPRPNHKAYSLSSSYSPSQFDIDIGLGLDHSLSALGITTDVTHKYRILKGKAVLQSLYPEDSYTSRLDYSTSSGSSPDLEPPPRNPRRLQQLRYQTAFAPTRSSSLYSADESDPDDDASPTTIRLGVAALDMAQPLAIQPVSPPSSPEIKAWRTSTRAENVSPIDEDSDASLEEFVQAIKGDRRGLTPPVEPPHNSQIPVSQRDLPAPPRRGPYRGPDIDRAPAYQQAPSQRKPVSDENAQWRPQPQSEPPRGLRQRPQQQTFIPERDSSFGLRSKQTDGRAMPLETRPAWQGASGREQQMGAMRDDPNVAPLSLPAKPGKRNAAKGESHFRARLSHIGSPRLDGTSGPGAAMRKLISSKTHKKANSLATQSPRTQYNIDANQQSPNPYPSPPYEDRYRMTSTSPQLQHSPGQSITIKRKPPPGAHVDRNSNHAHPLASSPINEDDIPKPPTPESPAAHHHSRGDAWTQPSSRFSMTTYATTADGVTSIENSPAIGMESPRLSISSSFGGPVSRNEHLRSVSDAPFATRSGLELRPDSVASDKTINRLGGSGSEAAAAAATPRRASLSSLSKPLPRAPPEVSAGDRVGHLTAQLEGLANRRLNINRCVKQMTELIPIDNLLDSDAVQERRASERKKVDALKAELAEIQREEHELGLMLHRAYKRQNKEAVYEPTTLWVRRVAG</sequence>
<feature type="coiled-coil region" evidence="1">
    <location>
        <begin position="714"/>
        <end position="748"/>
    </location>
</feature>
<feature type="region of interest" description="Disordered" evidence="2">
    <location>
        <begin position="581"/>
        <end position="603"/>
    </location>
</feature>
<feature type="region of interest" description="Disordered" evidence="2">
    <location>
        <begin position="69"/>
        <end position="94"/>
    </location>
</feature>
<protein>
    <submittedName>
        <fullName evidence="3">Uncharacterized protein</fullName>
    </submittedName>
</protein>
<proteinExistence type="predicted"/>
<feature type="region of interest" description="Disordered" evidence="2">
    <location>
        <begin position="1"/>
        <end position="49"/>
    </location>
</feature>
<accession>A0A168KIZ5</accession>
<feature type="compositionally biased region" description="Polar residues" evidence="2">
    <location>
        <begin position="491"/>
        <end position="507"/>
    </location>
</feature>
<feature type="compositionally biased region" description="Polar residues" evidence="2">
    <location>
        <begin position="458"/>
        <end position="472"/>
    </location>
</feature>
<reference evidence="3 4" key="1">
    <citation type="journal article" date="2016" name="Genome Biol. Evol.">
        <title>Divergent and convergent evolution of fungal pathogenicity.</title>
        <authorList>
            <person name="Shang Y."/>
            <person name="Xiao G."/>
            <person name="Zheng P."/>
            <person name="Cen K."/>
            <person name="Zhan S."/>
            <person name="Wang C."/>
        </authorList>
    </citation>
    <scope>NUCLEOTIDE SEQUENCE [LARGE SCALE GENOMIC DNA]</scope>
    <source>
        <strain evidence="3 4">RCEF 1005</strain>
    </source>
</reference>
<feature type="compositionally biased region" description="Polar residues" evidence="2">
    <location>
        <begin position="39"/>
        <end position="49"/>
    </location>
</feature>
<keyword evidence="1" id="KW-0175">Coiled coil</keyword>
<dbReference type="STRING" id="1081108.A0A168KIZ5"/>
<name>A0A168KIZ5_CORDF</name>
<dbReference type="AlphaFoldDB" id="A0A168KIZ5"/>
<organism evidence="3 4">
    <name type="scientific">Akanthomyces lecanii RCEF 1005</name>
    <dbReference type="NCBI Taxonomy" id="1081108"/>
    <lineage>
        <taxon>Eukaryota</taxon>
        <taxon>Fungi</taxon>
        <taxon>Dikarya</taxon>
        <taxon>Ascomycota</taxon>
        <taxon>Pezizomycotina</taxon>
        <taxon>Sordariomycetes</taxon>
        <taxon>Hypocreomycetidae</taxon>
        <taxon>Hypocreales</taxon>
        <taxon>Cordycipitaceae</taxon>
        <taxon>Akanthomyces</taxon>
        <taxon>Cordyceps confragosa</taxon>
    </lineage>
</organism>
<dbReference type="PANTHER" id="PTHR42023:SF1">
    <property type="entry name" value="BHLH DOMAIN-CONTAINING PROTEIN"/>
    <property type="match status" value="1"/>
</dbReference>
<feature type="region of interest" description="Disordered" evidence="2">
    <location>
        <begin position="156"/>
        <end position="177"/>
    </location>
</feature>
<dbReference type="OrthoDB" id="4507572at2759"/>
<feature type="compositionally biased region" description="Polar residues" evidence="2">
    <location>
        <begin position="156"/>
        <end position="167"/>
    </location>
</feature>
<gene>
    <name evidence="3" type="ORF">LEL_01306</name>
</gene>
<feature type="compositionally biased region" description="Polar residues" evidence="2">
    <location>
        <begin position="73"/>
        <end position="83"/>
    </location>
</feature>
<evidence type="ECO:0000313" key="4">
    <source>
        <dbReference type="Proteomes" id="UP000076881"/>
    </source>
</evidence>
<feature type="region of interest" description="Disordered" evidence="2">
    <location>
        <begin position="228"/>
        <end position="563"/>
    </location>
</feature>